<protein>
    <recommendedName>
        <fullName evidence="5">Lipoprotein</fullName>
    </recommendedName>
</protein>
<dbReference type="EMBL" id="WLCI01000008">
    <property type="protein sequence ID" value="MTB95108.1"/>
    <property type="molecule type" value="Genomic_DNA"/>
</dbReference>
<comment type="caution">
    <text evidence="3">The sequence shown here is derived from an EMBL/GenBank/DDBJ whole genome shotgun (WGS) entry which is preliminary data.</text>
</comment>
<organism evidence="3 4">
    <name type="scientific">Nocardioides marmotae</name>
    <dbReference type="NCBI Taxonomy" id="2663857"/>
    <lineage>
        <taxon>Bacteria</taxon>
        <taxon>Bacillati</taxon>
        <taxon>Actinomycetota</taxon>
        <taxon>Actinomycetes</taxon>
        <taxon>Propionibacteriales</taxon>
        <taxon>Nocardioidaceae</taxon>
        <taxon>Nocardioides</taxon>
    </lineage>
</organism>
<feature type="chain" id="PRO_5038372216" description="Lipoprotein" evidence="2">
    <location>
        <begin position="21"/>
        <end position="142"/>
    </location>
</feature>
<evidence type="ECO:0008006" key="5">
    <source>
        <dbReference type="Google" id="ProtNLM"/>
    </source>
</evidence>
<reference evidence="3 4" key="1">
    <citation type="submission" date="2019-10" db="EMBL/GenBank/DDBJ databases">
        <title>Nocardioides novel species isolated from the excrement of Marmot.</title>
        <authorList>
            <person name="Zhang G."/>
        </authorList>
    </citation>
    <scope>NUCLEOTIDE SEQUENCE [LARGE SCALE GENOMIC DNA]</scope>
    <source>
        <strain evidence="4">zg-579</strain>
    </source>
</reference>
<feature type="compositionally biased region" description="Low complexity" evidence="1">
    <location>
        <begin position="31"/>
        <end position="57"/>
    </location>
</feature>
<keyword evidence="4" id="KW-1185">Reference proteome</keyword>
<dbReference type="Proteomes" id="UP000433406">
    <property type="component" value="Unassembled WGS sequence"/>
</dbReference>
<dbReference type="RefSeq" id="WP_154614791.1">
    <property type="nucleotide sequence ID" value="NZ_CP053660.1"/>
</dbReference>
<gene>
    <name evidence="3" type="ORF">GGQ22_08405</name>
</gene>
<feature type="signal peptide" evidence="2">
    <location>
        <begin position="1"/>
        <end position="20"/>
    </location>
</feature>
<evidence type="ECO:0000313" key="4">
    <source>
        <dbReference type="Proteomes" id="UP000433406"/>
    </source>
</evidence>
<proteinExistence type="predicted"/>
<evidence type="ECO:0000313" key="3">
    <source>
        <dbReference type="EMBL" id="MTB95108.1"/>
    </source>
</evidence>
<dbReference type="AlphaFoldDB" id="A0A6I3JA92"/>
<evidence type="ECO:0000256" key="2">
    <source>
        <dbReference type="SAM" id="SignalP"/>
    </source>
</evidence>
<accession>A0A6I3JA92</accession>
<sequence length="142" mass="14542">MIRLRTALLAPMVLTGALLAGCGEDEGTTVSDPAASASPSASGSESPTPSGDVASGSASGGPVEGPDCAEVWVAGETLPNGYQGCVAEGRLVKADGRYCEFGKPLITYDDRWWAVPGGRIGEAEGPLVRDRDYRAVLRKCGG</sequence>
<feature type="region of interest" description="Disordered" evidence="1">
    <location>
        <begin position="25"/>
        <end position="66"/>
    </location>
</feature>
<name>A0A6I3JA92_9ACTN</name>
<evidence type="ECO:0000256" key="1">
    <source>
        <dbReference type="SAM" id="MobiDB-lite"/>
    </source>
</evidence>
<dbReference type="PROSITE" id="PS51257">
    <property type="entry name" value="PROKAR_LIPOPROTEIN"/>
    <property type="match status" value="1"/>
</dbReference>
<keyword evidence="2" id="KW-0732">Signal</keyword>